<feature type="region of interest" description="Disordered" evidence="1">
    <location>
        <begin position="1"/>
        <end position="34"/>
    </location>
</feature>
<evidence type="ECO:0000256" key="1">
    <source>
        <dbReference type="SAM" id="MobiDB-lite"/>
    </source>
</evidence>
<keyword evidence="3" id="KW-1185">Reference proteome</keyword>
<accession>A0A6D2K326</accession>
<name>A0A6D2K326_9BRAS</name>
<organism evidence="2 3">
    <name type="scientific">Microthlaspi erraticum</name>
    <dbReference type="NCBI Taxonomy" id="1685480"/>
    <lineage>
        <taxon>Eukaryota</taxon>
        <taxon>Viridiplantae</taxon>
        <taxon>Streptophyta</taxon>
        <taxon>Embryophyta</taxon>
        <taxon>Tracheophyta</taxon>
        <taxon>Spermatophyta</taxon>
        <taxon>Magnoliopsida</taxon>
        <taxon>eudicotyledons</taxon>
        <taxon>Gunneridae</taxon>
        <taxon>Pentapetalae</taxon>
        <taxon>rosids</taxon>
        <taxon>malvids</taxon>
        <taxon>Brassicales</taxon>
        <taxon>Brassicaceae</taxon>
        <taxon>Coluteocarpeae</taxon>
        <taxon>Microthlaspi</taxon>
    </lineage>
</organism>
<dbReference type="AlphaFoldDB" id="A0A6D2K326"/>
<proteinExistence type="predicted"/>
<evidence type="ECO:0000313" key="3">
    <source>
        <dbReference type="Proteomes" id="UP000467841"/>
    </source>
</evidence>
<reference evidence="2" key="1">
    <citation type="submission" date="2020-01" db="EMBL/GenBank/DDBJ databases">
        <authorList>
            <person name="Mishra B."/>
        </authorList>
    </citation>
    <scope>NUCLEOTIDE SEQUENCE [LARGE SCALE GENOMIC DNA]</scope>
</reference>
<dbReference type="Proteomes" id="UP000467841">
    <property type="component" value="Unassembled WGS sequence"/>
</dbReference>
<dbReference type="EMBL" id="CACVBM020001351">
    <property type="protein sequence ID" value="CAA7046653.1"/>
    <property type="molecule type" value="Genomic_DNA"/>
</dbReference>
<gene>
    <name evidence="2" type="ORF">MERR_LOCUS33888</name>
</gene>
<sequence length="123" mass="14314">MLYNKIDRPCSRQLSSVDPIPQEGDRSNSYTHRRIDRSHAPRHAVVDLSRLIYLAQMISQPFDLLGANRLDRTTANRIEPKSTPELFRPIFSHCLGYAVFTVLHCFLREKRSNLCYSQFGEDF</sequence>
<feature type="compositionally biased region" description="Basic and acidic residues" evidence="1">
    <location>
        <begin position="1"/>
        <end position="10"/>
    </location>
</feature>
<comment type="caution">
    <text evidence="2">The sequence shown here is derived from an EMBL/GenBank/DDBJ whole genome shotgun (WGS) entry which is preliminary data.</text>
</comment>
<protein>
    <submittedName>
        <fullName evidence="2">Uncharacterized protein</fullName>
    </submittedName>
</protein>
<evidence type="ECO:0000313" key="2">
    <source>
        <dbReference type="EMBL" id="CAA7046653.1"/>
    </source>
</evidence>